<name>A0A240E386_9GAMM</name>
<organism evidence="1 2">
    <name type="scientific">Acinetobacter puyangensis</name>
    <dbReference type="NCBI Taxonomy" id="1096779"/>
    <lineage>
        <taxon>Bacteria</taxon>
        <taxon>Pseudomonadati</taxon>
        <taxon>Pseudomonadota</taxon>
        <taxon>Gammaproteobacteria</taxon>
        <taxon>Moraxellales</taxon>
        <taxon>Moraxellaceae</taxon>
        <taxon>Acinetobacter</taxon>
    </lineage>
</organism>
<evidence type="ECO:0000313" key="1">
    <source>
        <dbReference type="EMBL" id="SNX43016.1"/>
    </source>
</evidence>
<sequence length="70" mass="8386">MEQFYCRPKHLYVSVRLFPELKSGLIISWCTAHDFLQINRIENHGYLDNYVLYDHELQHIDSLANFLSQT</sequence>
<dbReference type="OrthoDB" id="3034700at2"/>
<dbReference type="Proteomes" id="UP000219042">
    <property type="component" value="Unassembled WGS sequence"/>
</dbReference>
<accession>A0A240E386</accession>
<gene>
    <name evidence="1" type="ORF">SAMN05421731_10150</name>
</gene>
<dbReference type="EMBL" id="OANT01000001">
    <property type="protein sequence ID" value="SNX43016.1"/>
    <property type="molecule type" value="Genomic_DNA"/>
</dbReference>
<protein>
    <submittedName>
        <fullName evidence="1">Uncharacterized protein</fullName>
    </submittedName>
</protein>
<reference evidence="2" key="1">
    <citation type="submission" date="2016-09" db="EMBL/GenBank/DDBJ databases">
        <authorList>
            <person name="Varghese N."/>
            <person name="Submissions S."/>
        </authorList>
    </citation>
    <scope>NUCLEOTIDE SEQUENCE [LARGE SCALE GENOMIC DNA]</scope>
    <source>
        <strain evidence="2">ANC 4466</strain>
    </source>
</reference>
<proteinExistence type="predicted"/>
<dbReference type="RefSeq" id="WP_097077361.1">
    <property type="nucleotide sequence ID" value="NZ_BAABHT010000020.1"/>
</dbReference>
<keyword evidence="2" id="KW-1185">Reference proteome</keyword>
<dbReference type="AlphaFoldDB" id="A0A240E386"/>
<evidence type="ECO:0000313" key="2">
    <source>
        <dbReference type="Proteomes" id="UP000219042"/>
    </source>
</evidence>